<dbReference type="Proteomes" id="UP001470230">
    <property type="component" value="Unassembled WGS sequence"/>
</dbReference>
<dbReference type="InterPro" id="IPR008962">
    <property type="entry name" value="PapD-like_sf"/>
</dbReference>
<evidence type="ECO:0000256" key="6">
    <source>
        <dbReference type="SAM" id="MobiDB-lite"/>
    </source>
</evidence>
<reference evidence="10 11" key="1">
    <citation type="submission" date="2024-04" db="EMBL/GenBank/DDBJ databases">
        <title>Tritrichomonas musculus Genome.</title>
        <authorList>
            <person name="Alves-Ferreira E."/>
            <person name="Grigg M."/>
            <person name="Lorenzi H."/>
            <person name="Galac M."/>
        </authorList>
    </citation>
    <scope>NUCLEOTIDE SEQUENCE [LARGE SCALE GENOMIC DNA]</scope>
    <source>
        <strain evidence="10 11">EAF2021</strain>
    </source>
</reference>
<keyword evidence="3" id="KW-0963">Cytoplasm</keyword>
<evidence type="ECO:0008006" key="12">
    <source>
        <dbReference type="Google" id="ProtNLM"/>
    </source>
</evidence>
<dbReference type="Gene3D" id="2.60.40.10">
    <property type="entry name" value="Immunoglobulins"/>
    <property type="match status" value="7"/>
</dbReference>
<dbReference type="InterPro" id="IPR013783">
    <property type="entry name" value="Ig-like_fold"/>
</dbReference>
<feature type="compositionally biased region" description="Polar residues" evidence="6">
    <location>
        <begin position="1811"/>
        <end position="1821"/>
    </location>
</feature>
<keyword evidence="5" id="KW-0966">Cell projection</keyword>
<evidence type="ECO:0000256" key="2">
    <source>
        <dbReference type="ARBA" id="ARBA00004496"/>
    </source>
</evidence>
<accession>A0ABR2JFS3</accession>
<dbReference type="InterPro" id="IPR058952">
    <property type="entry name" value="Ig_CFAP47"/>
</dbReference>
<comment type="caution">
    <text evidence="10">The sequence shown here is derived from an EMBL/GenBank/DDBJ whole genome shotgun (WGS) entry which is preliminary data.</text>
</comment>
<organism evidence="10 11">
    <name type="scientific">Tritrichomonas musculus</name>
    <dbReference type="NCBI Taxonomy" id="1915356"/>
    <lineage>
        <taxon>Eukaryota</taxon>
        <taxon>Metamonada</taxon>
        <taxon>Parabasalia</taxon>
        <taxon>Tritrichomonadida</taxon>
        <taxon>Tritrichomonadidae</taxon>
        <taxon>Tritrichomonas</taxon>
    </lineage>
</organism>
<dbReference type="Pfam" id="PF22544">
    <property type="entry name" value="HYDIN_VesB_CFA65-like_Ig"/>
    <property type="match status" value="2"/>
</dbReference>
<feature type="domain" description="HYDIN/VesB/CFA65-like Ig-like" evidence="7">
    <location>
        <begin position="105"/>
        <end position="194"/>
    </location>
</feature>
<evidence type="ECO:0000259" key="8">
    <source>
        <dbReference type="Pfam" id="PF24529"/>
    </source>
</evidence>
<keyword evidence="4" id="KW-0969">Cilium</keyword>
<gene>
    <name evidence="10" type="ORF">M9Y10_006863</name>
</gene>
<dbReference type="InterPro" id="IPR056343">
    <property type="entry name" value="CFAP47_dom"/>
</dbReference>
<evidence type="ECO:0000259" key="7">
    <source>
        <dbReference type="Pfam" id="PF22544"/>
    </source>
</evidence>
<evidence type="ECO:0000256" key="4">
    <source>
        <dbReference type="ARBA" id="ARBA00023069"/>
    </source>
</evidence>
<name>A0ABR2JFS3_9EUKA</name>
<feature type="domain" description="Cilia- and flagella-associated protein 47" evidence="8">
    <location>
        <begin position="1373"/>
        <end position="1556"/>
    </location>
</feature>
<evidence type="ECO:0000256" key="1">
    <source>
        <dbReference type="ARBA" id="ARBA00004138"/>
    </source>
</evidence>
<feature type="domain" description="CFAP47-like immunoglobulin-like" evidence="9">
    <location>
        <begin position="2645"/>
        <end position="2751"/>
    </location>
</feature>
<feature type="region of interest" description="Disordered" evidence="6">
    <location>
        <begin position="2080"/>
        <end position="2106"/>
    </location>
</feature>
<dbReference type="InterPro" id="IPR053879">
    <property type="entry name" value="HYDIN_VesB_CFA65-like_Ig"/>
</dbReference>
<comment type="subcellular location">
    <subcellularLocation>
        <location evidence="1">Cell projection</location>
        <location evidence="1">Cilium</location>
    </subcellularLocation>
    <subcellularLocation>
        <location evidence="2">Cytoplasm</location>
    </subcellularLocation>
</comment>
<dbReference type="Pfam" id="PF24529">
    <property type="entry name" value="CFAP47"/>
    <property type="match status" value="1"/>
</dbReference>
<protein>
    <recommendedName>
        <fullName evidence="12">Calponin-homology (CH) domain-containing protein</fullName>
    </recommendedName>
</protein>
<proteinExistence type="predicted"/>
<evidence type="ECO:0000256" key="5">
    <source>
        <dbReference type="ARBA" id="ARBA00023273"/>
    </source>
</evidence>
<evidence type="ECO:0000313" key="11">
    <source>
        <dbReference type="Proteomes" id="UP001470230"/>
    </source>
</evidence>
<sequence length="2936" mass="328875">MISSGSLQVRPDNIVFRDLEPGESDTVDVWARNIGKKTIFVRFSLPKNPFFVLNAKANISTAPGLEAHATIKYTASTSEKETSELKVTCNDSSVLVPIIAYPPTPAVQLATNTLDFGTVTLNSGQVRSFKFTNYGAIEGKFSIHVSETNAIKITPVFGLIDSNQTQEVQVTFKAETPGDFKCQIFVEVDNNTEQINPINAYAKVVDQSLTLHNPKGEEFGELNFQHLFYGQKKVIPLILRNRGSCTRSFSILPLKSDSSNDDKCLPIFGISPMSGMVKAYSDVTINVTFNPRKNDLSHNSDSEQQYSAAATIQIPETKQDISFNIIGKAVSLNYEITAVDFNFGTAVLKSKQSQKFVISNNSLYLPLNFTIKQVAQFNFSPSSITLKQRESKEITCTFQPSNLGIYNIKTHISFCGGIDRLDLNLSGTAVTNETDESTYQRPGVWDTVKDLDFYKDKPTTRYGLTMKELQDKQQQRKTYDSYITESAEKRAEITMRRNARKEATRKAQTLLNDQNNNFTEDDFAEYVTAHIQQSTGEAEDPISLGLVHCEGMTPPEPPLMKVWEPFKLPESIGLFSTLNPRSRHKHNKNGSEVFDDKVLIEKKFKPKPTTQGEIAECSKKLQQSQQVLISASHQNINFGTVSVFSVEKRSFQITNNLQQSILVSLKCDHEELKESGPQSQVVPPHQTAGFDICVHYDKPESLSKAFEYTINNDLKFSVNVTAEIVPIDIIVEPEVLHFSFTEDNCQPYIKEFVKIRNNSNSTAEFKWSGFDNVFTMHNKTGSIVPHGTFSAEITYKPDCKDHAEALATVTVKGGPTQRLKMIGDTGKPKLQLSKKAISFGLISLNSQQTQELKIKNIGADDAIFTVTPNLTDIFSIIPTGGRIKAKESVDLKVTVSCQKSGEFDVPINVNICGSQPLSFSITGQADVPKIKLTADDLDFGKLYLGNSSVRKVTVANTGMIPAVAFFDLSKYPDFRLDFQPELADVGPNENKNSITLVTDSSAKDLFLQSERAPLTTDETAETVEKPKTDKDKEKETGFVYRMKIIEKSALNFSMVFQPRTVKEYSFDFPLTIMNIDTDISAELAKKVNAQSLQAPLYPSEQAMDFGVTPIYDPNNPNSRAPLKQLLLKNEYNKDIQFRFDDKKCKNFQVDPQSGTIKYASNATVFITFKAKEAQPYSTILPLYATTDKGEVLASEIQLMGVGSSISYKPSIPYVSLPPVPLGVRSHARINLINTSYINTEIKADLPIVEKQFPLSVTFPDGSEMKSSTRELPVEFSFVSNKPMSFSTICAFVDPTGNSTSVTVSCVTDNSIFTLYPILTDNSYRLQAGDGKSIQAKMLNDDIPCDYLGKFLSIENYLLFDKKEMKSIYRTPQMTIDFIVKFLNTLVLSTKIKRFPDDLAASNGELIIEMISNLCGSQKPNNLANVLHTATSSSNGAAANKGKENGRYSNAKSLLTFLSTNGAMLPDVKPEFLLNQTDFCDVMRKKITRQLLGIDYYGAPEMSSYDQKNMNDYLSSQCFTTTMIRHLKAAEVHYKALSTESWLRVVCQVLKLFMFSKLQPERILQIQGVQDALAILKTDPDIDEKTFTEINRPNNSIGSSNFFSAAESMILKWLTIHYCAQNPKVTEIVIDYLRLHDPKFFLMTLKSHILNQDIPYSAGNDKESKEKNIDTIISILNEFNISCIPTNKEFMEGNEIVMFLFSYQLIEVLPHFLPMTTVEFVTPLSKQVVQSISITNPSKVSITYEARLEGSSNFRALENSIQLGPNETAEFLVEYIARKLDRETAILTLIPGKPKIEEPKTAVLEPPKSDKGSTSTSRRSLNSKAKKAKSEKSEPLVFASTIVINLVSVVSYEGPLKTIEVETNIYETKKMTIHVENSMQIPGKMKMINRLLNEDPRGQIEKLFNNPKEEPDYGESKTMYESMLKKHQTFIFEQSKINFKSEDSVENVDFEFTPISLGTFHCFLLFYNDKYGQFVYEIVGKSNLPQSTPASVNLKTEFGNKVTDTILLDSYNKNLFNAIGYVNARIASFKQTMTENKFKETVAINIRELNKLFENISSASNFQVEVTSSYFKAPQTFSLTKRSTTSEPSDSKDKQTSYINSNGDLNKEESGTKLPVLFTPDKPGEYLCKVILKSLYDVRVLQIRAIGLAACKTMSVEMQTSSGKQVMQGIPFFNPSDTIWHFKATINDNLNGSFTFPNQFQIQPNSVYDFPISFQSGKIGSYSAELNVVNTDKEAVYKYNVTAEVVDPSAEEKLEFDLKARQKFTFNLDVRPFIHNGTASVTSTIPILNFPSSISFANGQLIDPFIVTCFSVESGKTTGTLTFTDDKTNSYIWYVIDLTVEPPEPEEVIEVKTVARKTVTLKIPVHNPNNTEIDFDVNFSEPDFFGPKTMVLKPYETSIYQLSFCPLTQMKRTSEISFYNKEEGEYIYSIDITVAAPDVCIMAPIQSPIGQAGIGHVLVENPLDVPAHFTTTNDNKLSFEVISPAANRSGEDGGFDLSPHEKVNVDVKFIPSSVGVKESALIGLKSKEVGDWFYRFAGIGKPPQPSSPIIVESMLELSSSGQIVFTNPFRATTKYELSIMTEHQDVFKILNKRHTFILSEYGEQLQIAFSFTPHSTGQFNGTILLTTVGMNPEVRWTYPIIGNTTQSDEQSLTPLIGKSHSTICQRYNFKLIGEKEEFNVNDYGVQIDIPEAYSYLRNSMLIQLVKITDSPNGYDKLMLVSLTLHPKRPLQTTCQITIENPNNHCWRFPIRISIENGGINKQMVVESQLGEEKHERIFIDEQIRTRTEFEAYFVQGSSPEFSVVPDHGFIEPSIGDRAMLPIEVVFNPTTYGKLMHAVLVIDTMESQHLFDLRGKVPDYVPPAPPLIGTINSTISDSLRRSRNALVLDGFNINNTVSAPQTPSRTARKRNFIKDNIESARVTKLSPAIRRIKTPFRH</sequence>
<feature type="domain" description="HYDIN/VesB/CFA65-like Ig-like" evidence="7">
    <location>
        <begin position="828"/>
        <end position="916"/>
    </location>
</feature>
<evidence type="ECO:0000259" key="9">
    <source>
        <dbReference type="Pfam" id="PF26579"/>
    </source>
</evidence>
<dbReference type="PANTHER" id="PTHR45912:SF3">
    <property type="entry name" value="CILIA- AND FLAGELLA-ASSOCIATED PROTEIN 47"/>
    <property type="match status" value="1"/>
</dbReference>
<dbReference type="PANTHER" id="PTHR45912">
    <property type="entry name" value="CILIA- AND FLAGELLA-ASSOCIATED PROTEIN 47"/>
    <property type="match status" value="1"/>
</dbReference>
<evidence type="ECO:0000256" key="3">
    <source>
        <dbReference type="ARBA" id="ARBA00022490"/>
    </source>
</evidence>
<keyword evidence="11" id="KW-1185">Reference proteome</keyword>
<dbReference type="SUPFAM" id="SSF49354">
    <property type="entry name" value="PapD-like"/>
    <property type="match status" value="2"/>
</dbReference>
<dbReference type="Pfam" id="PF26579">
    <property type="entry name" value="Ig_CFAP47"/>
    <property type="match status" value="1"/>
</dbReference>
<feature type="region of interest" description="Disordered" evidence="6">
    <location>
        <begin position="1797"/>
        <end position="1827"/>
    </location>
</feature>
<dbReference type="EMBL" id="JAPFFF010000012">
    <property type="protein sequence ID" value="KAK8876645.1"/>
    <property type="molecule type" value="Genomic_DNA"/>
</dbReference>
<evidence type="ECO:0000313" key="10">
    <source>
        <dbReference type="EMBL" id="KAK8876645.1"/>
    </source>
</evidence>